<dbReference type="Gene3D" id="3.20.20.210">
    <property type="match status" value="1"/>
</dbReference>
<gene>
    <name evidence="1" type="ORF">FC19_GL002251</name>
</gene>
<sequence>MTSTTATKLHYDIVGSFLRPQQLKQARIDFEDGKIDHTALSKIEDIVIKDLVQKEKTRV</sequence>
<name>A0A0R2CZV3_9LACO</name>
<evidence type="ECO:0000313" key="2">
    <source>
        <dbReference type="Proteomes" id="UP000051015"/>
    </source>
</evidence>
<comment type="caution">
    <text evidence="1">The sequence shown here is derived from an EMBL/GenBank/DDBJ whole genome shotgun (WGS) entry which is preliminary data.</text>
</comment>
<dbReference type="SUPFAM" id="SSF51726">
    <property type="entry name" value="UROD/MetE-like"/>
    <property type="match status" value="1"/>
</dbReference>
<dbReference type="AlphaFoldDB" id="A0A0R2CZV3"/>
<evidence type="ECO:0000313" key="1">
    <source>
        <dbReference type="EMBL" id="KRM95156.1"/>
    </source>
</evidence>
<dbReference type="InterPro" id="IPR038071">
    <property type="entry name" value="UROD/MetE-like_sf"/>
</dbReference>
<dbReference type="STRING" id="1423725.FC19_GL002251"/>
<dbReference type="EMBL" id="AYZD01000033">
    <property type="protein sequence ID" value="KRM95156.1"/>
    <property type="molecule type" value="Genomic_DNA"/>
</dbReference>
<protein>
    <recommendedName>
        <fullName evidence="3">Cobalamin-independent methionine synthase MetE C-terminal/archaeal domain-containing protein</fullName>
    </recommendedName>
</protein>
<keyword evidence="2" id="KW-1185">Reference proteome</keyword>
<dbReference type="PATRIC" id="fig|1423725.3.peg.2318"/>
<reference evidence="1 2" key="1">
    <citation type="journal article" date="2015" name="Genome Announc.">
        <title>Expanding the biotechnology potential of lactobacilli through comparative genomics of 213 strains and associated genera.</title>
        <authorList>
            <person name="Sun Z."/>
            <person name="Harris H.M."/>
            <person name="McCann A."/>
            <person name="Guo C."/>
            <person name="Argimon S."/>
            <person name="Zhang W."/>
            <person name="Yang X."/>
            <person name="Jeffery I.B."/>
            <person name="Cooney J.C."/>
            <person name="Kagawa T.F."/>
            <person name="Liu W."/>
            <person name="Song Y."/>
            <person name="Salvetti E."/>
            <person name="Wrobel A."/>
            <person name="Rasinkangas P."/>
            <person name="Parkhill J."/>
            <person name="Rea M.C."/>
            <person name="O'Sullivan O."/>
            <person name="Ritari J."/>
            <person name="Douillard F.P."/>
            <person name="Paul Ross R."/>
            <person name="Yang R."/>
            <person name="Briner A.E."/>
            <person name="Felis G.E."/>
            <person name="de Vos W.M."/>
            <person name="Barrangou R."/>
            <person name="Klaenhammer T.R."/>
            <person name="Caufield P.W."/>
            <person name="Cui Y."/>
            <person name="Zhang H."/>
            <person name="O'Toole P.W."/>
        </authorList>
    </citation>
    <scope>NUCLEOTIDE SEQUENCE [LARGE SCALE GENOMIC DNA]</scope>
    <source>
        <strain evidence="1 2">DSM 21051</strain>
    </source>
</reference>
<organism evidence="1 2">
    <name type="scientific">Liquorilactobacillus aquaticus DSM 21051</name>
    <dbReference type="NCBI Taxonomy" id="1423725"/>
    <lineage>
        <taxon>Bacteria</taxon>
        <taxon>Bacillati</taxon>
        <taxon>Bacillota</taxon>
        <taxon>Bacilli</taxon>
        <taxon>Lactobacillales</taxon>
        <taxon>Lactobacillaceae</taxon>
        <taxon>Liquorilactobacillus</taxon>
    </lineage>
</organism>
<dbReference type="Proteomes" id="UP000051015">
    <property type="component" value="Unassembled WGS sequence"/>
</dbReference>
<accession>A0A0R2CZV3</accession>
<proteinExistence type="predicted"/>
<evidence type="ECO:0008006" key="3">
    <source>
        <dbReference type="Google" id="ProtNLM"/>
    </source>
</evidence>